<evidence type="ECO:0000256" key="3">
    <source>
        <dbReference type="ARBA" id="ARBA00022475"/>
    </source>
</evidence>
<reference evidence="9 10" key="1">
    <citation type="submission" date="2022-04" db="EMBL/GenBank/DDBJ databases">
        <title>Leucobacter sp. isolated from rhizosphere of garlic.</title>
        <authorList>
            <person name="Won M."/>
            <person name="Lee C.-M."/>
            <person name="Woen H.-Y."/>
            <person name="Kwon S.-W."/>
        </authorList>
    </citation>
    <scope>NUCLEOTIDE SEQUENCE [LARGE SCALE GENOMIC DNA]</scope>
    <source>
        <strain evidence="9 10">H21R-40</strain>
    </source>
</reference>
<keyword evidence="10" id="KW-1185">Reference proteome</keyword>
<keyword evidence="4 7" id="KW-0812">Transmembrane</keyword>
<evidence type="ECO:0000256" key="6">
    <source>
        <dbReference type="ARBA" id="ARBA00023136"/>
    </source>
</evidence>
<dbReference type="PANTHER" id="PTHR42709">
    <property type="entry name" value="ALKALINE PHOSPHATASE LIKE PROTEIN"/>
    <property type="match status" value="1"/>
</dbReference>
<evidence type="ECO:0000313" key="10">
    <source>
        <dbReference type="Proteomes" id="UP000831786"/>
    </source>
</evidence>
<evidence type="ECO:0000256" key="1">
    <source>
        <dbReference type="ARBA" id="ARBA00004651"/>
    </source>
</evidence>
<organism evidence="9 10">
    <name type="scientific">Leucobacter allii</name>
    <dbReference type="NCBI Taxonomy" id="2932247"/>
    <lineage>
        <taxon>Bacteria</taxon>
        <taxon>Bacillati</taxon>
        <taxon>Actinomycetota</taxon>
        <taxon>Actinomycetes</taxon>
        <taxon>Micrococcales</taxon>
        <taxon>Microbacteriaceae</taxon>
        <taxon>Leucobacter</taxon>
    </lineage>
</organism>
<comment type="similarity">
    <text evidence="2">Belongs to the DedA family.</text>
</comment>
<accession>A0ABY4FIV8</accession>
<comment type="subcellular location">
    <subcellularLocation>
        <location evidence="1">Cell membrane</location>
        <topology evidence="1">Multi-pass membrane protein</topology>
    </subcellularLocation>
</comment>
<evidence type="ECO:0000256" key="5">
    <source>
        <dbReference type="ARBA" id="ARBA00022989"/>
    </source>
</evidence>
<dbReference type="Proteomes" id="UP000831786">
    <property type="component" value="Chromosome"/>
</dbReference>
<evidence type="ECO:0000256" key="2">
    <source>
        <dbReference type="ARBA" id="ARBA00010792"/>
    </source>
</evidence>
<gene>
    <name evidence="9" type="ORF">MUN78_11630</name>
</gene>
<evidence type="ECO:0000256" key="4">
    <source>
        <dbReference type="ARBA" id="ARBA00022692"/>
    </source>
</evidence>
<keyword evidence="6 7" id="KW-0472">Membrane</keyword>
<feature type="transmembrane region" description="Helical" evidence="7">
    <location>
        <begin position="55"/>
        <end position="78"/>
    </location>
</feature>
<evidence type="ECO:0000259" key="8">
    <source>
        <dbReference type="Pfam" id="PF09335"/>
    </source>
</evidence>
<protein>
    <submittedName>
        <fullName evidence="9">VTT domain-containing protein</fullName>
    </submittedName>
</protein>
<dbReference type="Pfam" id="PF09335">
    <property type="entry name" value="VTT_dom"/>
    <property type="match status" value="1"/>
</dbReference>
<feature type="transmembrane region" description="Helical" evidence="7">
    <location>
        <begin position="141"/>
        <end position="166"/>
    </location>
</feature>
<feature type="domain" description="VTT" evidence="8">
    <location>
        <begin position="38"/>
        <end position="159"/>
    </location>
</feature>
<dbReference type="RefSeq" id="WP_244690091.1">
    <property type="nucleotide sequence ID" value="NZ_CP095044.1"/>
</dbReference>
<dbReference type="EMBL" id="CP095045">
    <property type="protein sequence ID" value="UOQ56330.1"/>
    <property type="molecule type" value="Genomic_DNA"/>
</dbReference>
<proteinExistence type="inferred from homology"/>
<keyword evidence="5 7" id="KW-1133">Transmembrane helix</keyword>
<feature type="transmembrane region" description="Helical" evidence="7">
    <location>
        <begin position="172"/>
        <end position="192"/>
    </location>
</feature>
<sequence length="218" mass="22492">MDALPDLISALIVSPWLPILIAAVCIIDGFFPPVPSETTVVAVLATGIALGHDHWWIAAVAALAGLGAAAGDSVAFLIGRRFGLERLAWMRRPRMRRTTAWLAARVHAAPATLVLVGRYIPVGRVAVNALAGASGLHYRRFLAYSALASAAWAAMCVAIASVSVAWLGNPVYSALLAIGIMLLVGWGIDLVARRRMRAPSGAVAAGGPEAAGGAEAAG</sequence>
<evidence type="ECO:0000313" key="9">
    <source>
        <dbReference type="EMBL" id="UOQ56330.1"/>
    </source>
</evidence>
<keyword evidence="3" id="KW-1003">Cell membrane</keyword>
<feature type="transmembrane region" description="Helical" evidence="7">
    <location>
        <begin position="7"/>
        <end position="31"/>
    </location>
</feature>
<evidence type="ECO:0000256" key="7">
    <source>
        <dbReference type="SAM" id="Phobius"/>
    </source>
</evidence>
<dbReference type="InterPro" id="IPR051311">
    <property type="entry name" value="DedA_domain"/>
</dbReference>
<name>A0ABY4FIV8_9MICO</name>
<dbReference type="InterPro" id="IPR032816">
    <property type="entry name" value="VTT_dom"/>
</dbReference>
<dbReference type="PANTHER" id="PTHR42709:SF6">
    <property type="entry name" value="UNDECAPRENYL PHOSPHATE TRANSPORTER A"/>
    <property type="match status" value="1"/>
</dbReference>